<reference evidence="3 4" key="1">
    <citation type="submission" date="2014-12" db="EMBL/GenBank/DDBJ databases">
        <title>Comparative genome analysis of Bacillus coagulans HM-08, Clostridium butyricum HM-68, Bacillus subtilis HM-66 and Bacillus licheniformis BL-09.</title>
        <authorList>
            <person name="Zhang H."/>
        </authorList>
    </citation>
    <scope>NUCLEOTIDE SEQUENCE [LARGE SCALE GENOMIC DNA]</scope>
    <source>
        <strain evidence="3 4">HM-66</strain>
    </source>
</reference>
<dbReference type="InterPro" id="IPR001223">
    <property type="entry name" value="Glyco_hydro18_cat"/>
</dbReference>
<evidence type="ECO:0000256" key="1">
    <source>
        <dbReference type="ARBA" id="ARBA00023295"/>
    </source>
</evidence>
<dbReference type="GO" id="GO:0005975">
    <property type="term" value="P:carbohydrate metabolic process"/>
    <property type="evidence" value="ECO:0007669"/>
    <property type="project" value="InterPro"/>
</dbReference>
<dbReference type="PANTHER" id="PTHR46066">
    <property type="entry name" value="CHITINASE DOMAIN-CONTAINING PROTEIN 1 FAMILY MEMBER"/>
    <property type="match status" value="1"/>
</dbReference>
<feature type="domain" description="GH18" evidence="2">
    <location>
        <begin position="1"/>
        <end position="176"/>
    </location>
</feature>
<dbReference type="Gene3D" id="3.10.50.10">
    <property type="match status" value="1"/>
</dbReference>
<dbReference type="EMBL" id="JXBC01000013">
    <property type="protein sequence ID" value="KIU05678.1"/>
    <property type="molecule type" value="Genomic_DNA"/>
</dbReference>
<evidence type="ECO:0000313" key="4">
    <source>
        <dbReference type="Proteomes" id="UP000032247"/>
    </source>
</evidence>
<dbReference type="InterPro" id="IPR029070">
    <property type="entry name" value="Chitinase_insertion_sf"/>
</dbReference>
<comment type="caution">
    <text evidence="3">The sequence shown here is derived from an EMBL/GenBank/DDBJ whole genome shotgun (WGS) entry which is preliminary data.</text>
</comment>
<dbReference type="Gene3D" id="3.20.20.80">
    <property type="entry name" value="Glycosidases"/>
    <property type="match status" value="1"/>
</dbReference>
<evidence type="ECO:0000313" key="3">
    <source>
        <dbReference type="EMBL" id="KIU05678.1"/>
    </source>
</evidence>
<evidence type="ECO:0000259" key="2">
    <source>
        <dbReference type="PROSITE" id="PS51910"/>
    </source>
</evidence>
<sequence>MVSVPAKSADDKNDDWSWPYDYAKIGKYADFVQVMTYDEHGIWGEPGSVASTNWIKSSLQFSVKKIKANKVIMGIPAYGYDWDVKDGSGSTIREWNELKSLIKKQKAKPAFNKKSGSMTFSYVDKKKHKHVVWYENEKTVQTKSHLAKQYKIAGVSVYALGNESESFWKAIRKGTK</sequence>
<name>A0A0D1I9T7_BACIU</name>
<dbReference type="Proteomes" id="UP000032247">
    <property type="component" value="Unassembled WGS sequence"/>
</dbReference>
<dbReference type="AlphaFoldDB" id="A0A0D1I9T7"/>
<keyword evidence="1" id="KW-0326">Glycosidase</keyword>
<dbReference type="PROSITE" id="PS51910">
    <property type="entry name" value="GH18_2"/>
    <property type="match status" value="1"/>
</dbReference>
<dbReference type="PANTHER" id="PTHR46066:SF2">
    <property type="entry name" value="CHITINASE DOMAIN-CONTAINING PROTEIN 1"/>
    <property type="match status" value="1"/>
</dbReference>
<dbReference type="SUPFAM" id="SSF51445">
    <property type="entry name" value="(Trans)glycosidases"/>
    <property type="match status" value="1"/>
</dbReference>
<dbReference type="STRING" id="483913.AN935_17120"/>
<organism evidence="3 4">
    <name type="scientific">Bacillus subtilis</name>
    <dbReference type="NCBI Taxonomy" id="1423"/>
    <lineage>
        <taxon>Bacteria</taxon>
        <taxon>Bacillati</taxon>
        <taxon>Bacillota</taxon>
        <taxon>Bacilli</taxon>
        <taxon>Bacillales</taxon>
        <taxon>Bacillaceae</taxon>
        <taxon>Bacillus</taxon>
    </lineage>
</organism>
<proteinExistence type="predicted"/>
<dbReference type="Pfam" id="PF00704">
    <property type="entry name" value="Glyco_hydro_18"/>
    <property type="match status" value="1"/>
</dbReference>
<gene>
    <name evidence="3" type="ORF">SC09_contig4orf00551</name>
</gene>
<accession>A0A0D1I9T7</accession>
<keyword evidence="3" id="KW-0378">Hydrolase</keyword>
<protein>
    <submittedName>
        <fullName evidence="3">Glycosyl hydrolase, family 18</fullName>
    </submittedName>
</protein>
<dbReference type="PATRIC" id="fig|1423.173.peg.4223"/>
<dbReference type="GO" id="GO:0016787">
    <property type="term" value="F:hydrolase activity"/>
    <property type="evidence" value="ECO:0007669"/>
    <property type="project" value="UniProtKB-KW"/>
</dbReference>
<dbReference type="InterPro" id="IPR017853">
    <property type="entry name" value="GH"/>
</dbReference>